<keyword evidence="3" id="KW-1185">Reference proteome</keyword>
<dbReference type="RefSeq" id="XP_040638522.1">
    <property type="nucleotide sequence ID" value="XM_040785468.1"/>
</dbReference>
<feature type="compositionally biased region" description="Polar residues" evidence="1">
    <location>
        <begin position="107"/>
        <end position="126"/>
    </location>
</feature>
<evidence type="ECO:0000256" key="1">
    <source>
        <dbReference type="SAM" id="MobiDB-lite"/>
    </source>
</evidence>
<sequence>MITDMDTQNLTARSFASGHHEQVLPLLAKPAAWASPTTTAPSTTTPPTTSPTPPSTASSTANTSNITSASPEQNPSPPPATTGTTGTTQNPNAITKLRKPRKANNAGGRSNSSLFWVHTDPQSASEGTREETLKRIRSHVMSEHNRKKRENTKRYSSSKTWKHLAFQPVETTATAAAGSGNGSGGGKASRSPPARGKSSPGAKRTSPTATAEKVDNPGVQDEVANVVVKDIGDVMAAQPWAYVGQGAKDPFSMTHTPLSDRMFHHLQNFLTNLTHQAYPLQHRSGPKLEAHWASLVRDDPASLHAGICVAASSAALQTGEFPIIDPSKQASSALVIDAFHHRGETIRLVNEGLSDPIKAASDELIAAVSILLTIEIASGNPDYVKIHLAGLRQMVALRSSFADVPPDVRFQISWTDIRVACMAFTKPIFPFLRSPRPTTFSVIPPTHEISLLASRFITLIETLPGTFSPEMCSIIYDLRELTWYAEWIKGPQSQSHNFTDETEDYFNNEVLHVEYSLHRDRYTLSGQAKGDASLEGCVRLACLLFHNTAIWDFYPMMGPVFNKPIAALRMALESTIAAGCYHTPSPSPDNQEHGKGKEDLLIWLLFIGTCSSQILPSERSFFINGLAAAVRMEGISTWQELRGLLMRFYYVDRKYLGVVRAVWNEIMSMSMSYDPVV</sequence>
<feature type="region of interest" description="Disordered" evidence="1">
    <location>
        <begin position="175"/>
        <end position="217"/>
    </location>
</feature>
<dbReference type="HOGENOM" id="CLU_392762_0_0_1"/>
<evidence type="ECO:0000313" key="3">
    <source>
        <dbReference type="Proteomes" id="UP000019804"/>
    </source>
</evidence>
<accession>A0A017SDW8</accession>
<organism evidence="2 3">
    <name type="scientific">Aspergillus ruber (strain CBS 135680)</name>
    <dbReference type="NCBI Taxonomy" id="1388766"/>
    <lineage>
        <taxon>Eukaryota</taxon>
        <taxon>Fungi</taxon>
        <taxon>Dikarya</taxon>
        <taxon>Ascomycota</taxon>
        <taxon>Pezizomycotina</taxon>
        <taxon>Eurotiomycetes</taxon>
        <taxon>Eurotiomycetidae</taxon>
        <taxon>Eurotiales</taxon>
        <taxon>Aspergillaceae</taxon>
        <taxon>Aspergillus</taxon>
        <taxon>Aspergillus subgen. Aspergillus</taxon>
    </lineage>
</organism>
<evidence type="ECO:0008006" key="4">
    <source>
        <dbReference type="Google" id="ProtNLM"/>
    </source>
</evidence>
<protein>
    <recommendedName>
        <fullName evidence="4">Fungal-specific transcription factor domain-containing protein</fullName>
    </recommendedName>
</protein>
<dbReference type="STRING" id="1388766.A0A017SDW8"/>
<dbReference type="OrthoDB" id="4158087at2759"/>
<dbReference type="PANTHER" id="PTHR37540">
    <property type="entry name" value="TRANSCRIPTION FACTOR (ACR-2), PUTATIVE-RELATED-RELATED"/>
    <property type="match status" value="1"/>
</dbReference>
<dbReference type="Proteomes" id="UP000019804">
    <property type="component" value="Unassembled WGS sequence"/>
</dbReference>
<feature type="compositionally biased region" description="Low complexity" evidence="1">
    <location>
        <begin position="55"/>
        <end position="71"/>
    </location>
</feature>
<evidence type="ECO:0000313" key="2">
    <source>
        <dbReference type="EMBL" id="EYE94834.1"/>
    </source>
</evidence>
<proteinExistence type="predicted"/>
<dbReference type="Pfam" id="PF11951">
    <property type="entry name" value="Fungal_trans_2"/>
    <property type="match status" value="1"/>
</dbReference>
<reference evidence="3" key="1">
    <citation type="journal article" date="2014" name="Nat. Commun.">
        <title>Genomic adaptations of the halophilic Dead Sea filamentous fungus Eurotium rubrum.</title>
        <authorList>
            <person name="Kis-Papo T."/>
            <person name="Weig A.R."/>
            <person name="Riley R."/>
            <person name="Persoh D."/>
            <person name="Salamov A."/>
            <person name="Sun H."/>
            <person name="Lipzen A."/>
            <person name="Wasser S.P."/>
            <person name="Rambold G."/>
            <person name="Grigoriev I.V."/>
            <person name="Nevo E."/>
        </authorList>
    </citation>
    <scope>NUCLEOTIDE SEQUENCE [LARGE SCALE GENOMIC DNA]</scope>
    <source>
        <strain evidence="3">CBS 135680</strain>
    </source>
</reference>
<gene>
    <name evidence="2" type="ORF">EURHEDRAFT_479328</name>
</gene>
<dbReference type="AlphaFoldDB" id="A0A017SDW8"/>
<feature type="compositionally biased region" description="Basic and acidic residues" evidence="1">
    <location>
        <begin position="127"/>
        <end position="144"/>
    </location>
</feature>
<name>A0A017SDW8_ASPRC</name>
<dbReference type="InterPro" id="IPR021858">
    <property type="entry name" value="Fun_TF"/>
</dbReference>
<feature type="compositionally biased region" description="Low complexity" evidence="1">
    <location>
        <begin position="32"/>
        <end position="47"/>
    </location>
</feature>
<feature type="region of interest" description="Disordered" evidence="1">
    <location>
        <begin position="32"/>
        <end position="161"/>
    </location>
</feature>
<dbReference type="PANTHER" id="PTHR37540:SF5">
    <property type="entry name" value="TRANSCRIPTION FACTOR DOMAIN-CONTAINING PROTEIN"/>
    <property type="match status" value="1"/>
</dbReference>
<dbReference type="GeneID" id="63700592"/>
<dbReference type="EMBL" id="KK088424">
    <property type="protein sequence ID" value="EYE94834.1"/>
    <property type="molecule type" value="Genomic_DNA"/>
</dbReference>